<dbReference type="PANTHER" id="PTHR39181:SF1">
    <property type="entry name" value="TYROSINE-PROTEIN PHOSPHATASE YWQE"/>
    <property type="match status" value="1"/>
</dbReference>
<evidence type="ECO:0000313" key="6">
    <source>
        <dbReference type="Proteomes" id="UP000199592"/>
    </source>
</evidence>
<dbReference type="GO" id="GO:0004725">
    <property type="term" value="F:protein tyrosine phosphatase activity"/>
    <property type="evidence" value="ECO:0007669"/>
    <property type="project" value="UniProtKB-EC"/>
</dbReference>
<accession>A0A1H2T1N8</accession>
<dbReference type="PANTHER" id="PTHR39181">
    <property type="entry name" value="TYROSINE-PROTEIN PHOSPHATASE YWQE"/>
    <property type="match status" value="1"/>
</dbReference>
<name>A0A1H2T1N8_9FLAO</name>
<dbReference type="Pfam" id="PF19567">
    <property type="entry name" value="CpsB_CapC"/>
    <property type="match status" value="1"/>
</dbReference>
<evidence type="ECO:0000313" key="5">
    <source>
        <dbReference type="EMBL" id="SDW37615.1"/>
    </source>
</evidence>
<evidence type="ECO:0000256" key="3">
    <source>
        <dbReference type="ARBA" id="ARBA00022801"/>
    </source>
</evidence>
<organism evidence="5 6">
    <name type="scientific">Flagellimonas zhangzhouensis</name>
    <dbReference type="NCBI Taxonomy" id="1073328"/>
    <lineage>
        <taxon>Bacteria</taxon>
        <taxon>Pseudomonadati</taxon>
        <taxon>Bacteroidota</taxon>
        <taxon>Flavobacteriia</taxon>
        <taxon>Flavobacteriales</taxon>
        <taxon>Flavobacteriaceae</taxon>
        <taxon>Flagellimonas</taxon>
    </lineage>
</organism>
<protein>
    <recommendedName>
        <fullName evidence="2">protein-tyrosine-phosphatase</fullName>
        <ecNumber evidence="2">3.1.3.48</ecNumber>
    </recommendedName>
</protein>
<evidence type="ECO:0000256" key="2">
    <source>
        <dbReference type="ARBA" id="ARBA00013064"/>
    </source>
</evidence>
<dbReference type="AlphaFoldDB" id="A0A1H2T1N8"/>
<dbReference type="Proteomes" id="UP000199592">
    <property type="component" value="Unassembled WGS sequence"/>
</dbReference>
<reference evidence="6" key="1">
    <citation type="submission" date="2016-10" db="EMBL/GenBank/DDBJ databases">
        <authorList>
            <person name="Varghese N."/>
            <person name="Submissions S."/>
        </authorList>
    </citation>
    <scope>NUCLEOTIDE SEQUENCE [LARGE SCALE GENOMIC DNA]</scope>
    <source>
        <strain evidence="6">DSM 25030</strain>
    </source>
</reference>
<comment type="catalytic activity">
    <reaction evidence="4">
        <text>O-phospho-L-tyrosyl-[protein] + H2O = L-tyrosyl-[protein] + phosphate</text>
        <dbReference type="Rhea" id="RHEA:10684"/>
        <dbReference type="Rhea" id="RHEA-COMP:10136"/>
        <dbReference type="Rhea" id="RHEA-COMP:20101"/>
        <dbReference type="ChEBI" id="CHEBI:15377"/>
        <dbReference type="ChEBI" id="CHEBI:43474"/>
        <dbReference type="ChEBI" id="CHEBI:46858"/>
        <dbReference type="ChEBI" id="CHEBI:61978"/>
        <dbReference type="EC" id="3.1.3.48"/>
    </reaction>
</comment>
<dbReference type="SUPFAM" id="SSF89550">
    <property type="entry name" value="PHP domain-like"/>
    <property type="match status" value="1"/>
</dbReference>
<dbReference type="EMBL" id="FNMY01000001">
    <property type="protein sequence ID" value="SDW37615.1"/>
    <property type="molecule type" value="Genomic_DNA"/>
</dbReference>
<evidence type="ECO:0000256" key="4">
    <source>
        <dbReference type="ARBA" id="ARBA00051722"/>
    </source>
</evidence>
<evidence type="ECO:0000256" key="1">
    <source>
        <dbReference type="ARBA" id="ARBA00005750"/>
    </source>
</evidence>
<dbReference type="EC" id="3.1.3.48" evidence="2"/>
<dbReference type="InterPro" id="IPR016667">
    <property type="entry name" value="Caps_polysacc_synth_CpsB/CapC"/>
</dbReference>
<dbReference type="InterPro" id="IPR016195">
    <property type="entry name" value="Pol/histidinol_Pase-like"/>
</dbReference>
<dbReference type="OrthoDB" id="9788539at2"/>
<comment type="similarity">
    <text evidence="1">Belongs to the metallo-dependent hydrolases superfamily. CpsB/CapC family.</text>
</comment>
<keyword evidence="6" id="KW-1185">Reference proteome</keyword>
<gene>
    <name evidence="5" type="ORF">SAMN04487892_1377</name>
</gene>
<dbReference type="Gene3D" id="3.20.20.140">
    <property type="entry name" value="Metal-dependent hydrolases"/>
    <property type="match status" value="1"/>
</dbReference>
<sequence length="247" mass="28364">MISFFQKKVYMVDYLHGLVDIHNHILPGIDDGAKTVEESIALLKSFSEFGMTRFICTPHIMNNLYDNTPRTISDSYKLLSNELDKKGISDFQIDYAAEHMIDDNFETILAKDEVLPIGKHHLLVEMSYLQPSFNFDIAVDKIAKNKYFPVLAHPERYMYFHGKYGKYELMKANGIQFQLNLLSLSSDSYGSNVQKTAEKLLSDGLIDFVGTDVHNQRHLSLLKNIKLSNKTLDKLLPIIENTIQTFY</sequence>
<dbReference type="STRING" id="1073328.SAMN05216294_2738"/>
<dbReference type="GO" id="GO:0030145">
    <property type="term" value="F:manganese ion binding"/>
    <property type="evidence" value="ECO:0007669"/>
    <property type="project" value="InterPro"/>
</dbReference>
<dbReference type="RefSeq" id="WP_090297374.1">
    <property type="nucleotide sequence ID" value="NZ_FNKI01000002.1"/>
</dbReference>
<dbReference type="PIRSF" id="PIRSF016557">
    <property type="entry name" value="Caps_synth_CpsB"/>
    <property type="match status" value="1"/>
</dbReference>
<proteinExistence type="inferred from homology"/>
<keyword evidence="3" id="KW-0378">Hydrolase</keyword>